<dbReference type="Gene3D" id="3.30.360.10">
    <property type="entry name" value="Dihydrodipicolinate Reductase, domain 2"/>
    <property type="match status" value="1"/>
</dbReference>
<evidence type="ECO:0008006" key="5">
    <source>
        <dbReference type="Google" id="ProtNLM"/>
    </source>
</evidence>
<evidence type="ECO:0000259" key="2">
    <source>
        <dbReference type="Pfam" id="PF16653"/>
    </source>
</evidence>
<dbReference type="Pfam" id="PF03435">
    <property type="entry name" value="Sacchrp_dh_NADP"/>
    <property type="match status" value="1"/>
</dbReference>
<feature type="domain" description="Saccharopine dehydrogenase NADP binding" evidence="1">
    <location>
        <begin position="6"/>
        <end position="124"/>
    </location>
</feature>
<dbReference type="PANTHER" id="PTHR43796">
    <property type="entry name" value="CARBOXYNORSPERMIDINE SYNTHASE"/>
    <property type="match status" value="1"/>
</dbReference>
<protein>
    <recommendedName>
        <fullName evidence="5">Saccharopine dehydrogenase NADP binding domain-containing protein</fullName>
    </recommendedName>
</protein>
<gene>
    <name evidence="3" type="ORF">A2754_02025</name>
</gene>
<dbReference type="Proteomes" id="UP000177953">
    <property type="component" value="Unassembled WGS sequence"/>
</dbReference>
<reference evidence="3 4" key="1">
    <citation type="journal article" date="2016" name="Nat. Commun.">
        <title>Thousands of microbial genomes shed light on interconnected biogeochemical processes in an aquifer system.</title>
        <authorList>
            <person name="Anantharaman K."/>
            <person name="Brown C.T."/>
            <person name="Hug L.A."/>
            <person name="Sharon I."/>
            <person name="Castelle C.J."/>
            <person name="Probst A.J."/>
            <person name="Thomas B.C."/>
            <person name="Singh A."/>
            <person name="Wilkins M.J."/>
            <person name="Karaoz U."/>
            <person name="Brodie E.L."/>
            <person name="Williams K.H."/>
            <person name="Hubbard S.S."/>
            <person name="Banfield J.F."/>
        </authorList>
    </citation>
    <scope>NUCLEOTIDE SEQUENCE [LARGE SCALE GENOMIC DNA]</scope>
</reference>
<evidence type="ECO:0000313" key="3">
    <source>
        <dbReference type="EMBL" id="OGH69814.1"/>
    </source>
</evidence>
<dbReference type="InterPro" id="IPR036291">
    <property type="entry name" value="NAD(P)-bd_dom_sf"/>
</dbReference>
<evidence type="ECO:0000259" key="1">
    <source>
        <dbReference type="Pfam" id="PF03435"/>
    </source>
</evidence>
<dbReference type="AlphaFoldDB" id="A0A1F6MDV5"/>
<feature type="domain" description="Saccharopine dehydrogenase-like C-terminal" evidence="2">
    <location>
        <begin position="130"/>
        <end position="374"/>
    </location>
</feature>
<dbReference type="EMBL" id="MFPU01000022">
    <property type="protein sequence ID" value="OGH69814.1"/>
    <property type="molecule type" value="Genomic_DNA"/>
</dbReference>
<name>A0A1F6MDV5_9BACT</name>
<proteinExistence type="predicted"/>
<accession>A0A1F6MDV5</accession>
<evidence type="ECO:0000313" key="4">
    <source>
        <dbReference type="Proteomes" id="UP000177953"/>
    </source>
</evidence>
<dbReference type="SUPFAM" id="SSF51735">
    <property type="entry name" value="NAD(P)-binding Rossmann-fold domains"/>
    <property type="match status" value="1"/>
</dbReference>
<dbReference type="Pfam" id="PF16653">
    <property type="entry name" value="Sacchrp_dh_C"/>
    <property type="match status" value="1"/>
</dbReference>
<dbReference type="Gene3D" id="3.40.50.720">
    <property type="entry name" value="NAD(P)-binding Rossmann-like Domain"/>
    <property type="match status" value="2"/>
</dbReference>
<sequence>MQYDFLILGGSGMQGKIAARDLLENGHSVFLADLYDNGIEKILKYPKTKFGFIDLRSTAKTVALIKKVKPSVVINCAEGDWNLNVYKACLEAGVHVIDLGSEIPMTKKQLAMSPYFRSAGLIAITGCGSTPGVNNIVLHYIHELFDQLDSVEAGFVWDSNIKEFVVPFSIMSIVEEFTDPAPYIEDGEWYEKKPMDTIEVRDFREIGKQKIFLVRHPETYTFLLYNQNDGLKNVRYYAGFPDHSFNKIVEFIKSGQASDEDVQIVDGKEMTSLEKLSLSLRNLPFPPGYTEKENLWVKVKGLKKGSLEPMEVLVETIVDTLPGWEDAGCNIDTGMPASIIAQMIKDGRITARGSHAPGPAVPTKEFFRELRTRGMKVYQDGKIINDDATTDRRFIVPSTSTVS</sequence>
<dbReference type="InterPro" id="IPR032095">
    <property type="entry name" value="Sacchrp_dh-like_C"/>
</dbReference>
<organism evidence="3 4">
    <name type="scientific">Candidatus Magasanikbacteria bacterium RIFCSPHIGHO2_01_FULL_47_8</name>
    <dbReference type="NCBI Taxonomy" id="1798673"/>
    <lineage>
        <taxon>Bacteria</taxon>
        <taxon>Candidatus Magasanikiibacteriota</taxon>
    </lineage>
</organism>
<comment type="caution">
    <text evidence="3">The sequence shown here is derived from an EMBL/GenBank/DDBJ whole genome shotgun (WGS) entry which is preliminary data.</text>
</comment>
<dbReference type="InterPro" id="IPR005097">
    <property type="entry name" value="Sacchrp_dh_NADP-bd"/>
</dbReference>
<dbReference type="PANTHER" id="PTHR43796:SF2">
    <property type="entry name" value="CARBOXYNORSPERMIDINE SYNTHASE"/>
    <property type="match status" value="1"/>
</dbReference>